<dbReference type="GO" id="GO:0003677">
    <property type="term" value="F:DNA binding"/>
    <property type="evidence" value="ECO:0007669"/>
    <property type="project" value="InterPro"/>
</dbReference>
<comment type="caution">
    <text evidence="5">The sequence shown here is derived from an EMBL/GenBank/DDBJ whole genome shotgun (WGS) entry which is preliminary data.</text>
</comment>
<dbReference type="AlphaFoldDB" id="A0A5J0S9F4"/>
<name>A0A5J0S9F4_SALET</name>
<dbReference type="GO" id="GO:0032259">
    <property type="term" value="P:methylation"/>
    <property type="evidence" value="ECO:0007669"/>
    <property type="project" value="UniProtKB-KW"/>
</dbReference>
<reference evidence="5" key="1">
    <citation type="submission" date="2018-06" db="EMBL/GenBank/DDBJ databases">
        <authorList>
            <person name="Ashton P.M."/>
            <person name="Dallman T."/>
            <person name="Nair S."/>
            <person name="De Pinna E."/>
            <person name="Peters T."/>
            <person name="Grant K."/>
        </authorList>
    </citation>
    <scope>NUCLEOTIDE SEQUENCE</scope>
    <source>
        <strain evidence="5">430336</strain>
    </source>
</reference>
<sequence length="250" mass="27246">MKRRTIGNATLYCGDALTILAQLARDMPGGIDALITDPPYSSGATHKAGRTTLAPSEKYCKDGGYADFAGENMDQRSWQFWSQQWLGLCCRLVRPEGYALVFSDWRQLPALTDVFQAGGFVWRGVVPWDKTLSSRAPHTGYFRHQCEYVVWGSRGGLAKSSHGGPWPGMVTCRVNPARKRHMTGKPLPLMAELVKPVAPGGVILDPFMGSGTTGLAALEHGCHFIGIEISEHYFDVACERLTATVNGGDA</sequence>
<dbReference type="EC" id="2.1.1.-" evidence="3"/>
<evidence type="ECO:0000256" key="2">
    <source>
        <dbReference type="ARBA" id="ARBA00022679"/>
    </source>
</evidence>
<evidence type="ECO:0000256" key="1">
    <source>
        <dbReference type="ARBA" id="ARBA00022603"/>
    </source>
</evidence>
<keyword evidence="1 5" id="KW-0489">Methyltransferase</keyword>
<dbReference type="PRINTS" id="PR00508">
    <property type="entry name" value="S21N4MTFRASE"/>
</dbReference>
<evidence type="ECO:0000259" key="4">
    <source>
        <dbReference type="Pfam" id="PF01555"/>
    </source>
</evidence>
<dbReference type="InterPro" id="IPR002941">
    <property type="entry name" value="DNA_methylase_N4/N6"/>
</dbReference>
<comment type="similarity">
    <text evidence="3">Belongs to the N(4)/N(6)-methyltransferase family.</text>
</comment>
<accession>A0A5J0S9F4</accession>
<dbReference type="GO" id="GO:0005737">
    <property type="term" value="C:cytoplasm"/>
    <property type="evidence" value="ECO:0007669"/>
    <property type="project" value="TreeGrafter"/>
</dbReference>
<proteinExistence type="inferred from homology"/>
<dbReference type="PANTHER" id="PTHR13370">
    <property type="entry name" value="RNA METHYLASE-RELATED"/>
    <property type="match status" value="1"/>
</dbReference>
<dbReference type="InterPro" id="IPR001091">
    <property type="entry name" value="RM_Methyltransferase"/>
</dbReference>
<dbReference type="PANTHER" id="PTHR13370:SF3">
    <property type="entry name" value="TRNA (GUANINE(10)-N2)-METHYLTRANSFERASE HOMOLOG"/>
    <property type="match status" value="1"/>
</dbReference>
<evidence type="ECO:0000313" key="5">
    <source>
        <dbReference type="EMBL" id="EBQ9797400.1"/>
    </source>
</evidence>
<dbReference type="Gene3D" id="3.40.50.150">
    <property type="entry name" value="Vaccinia Virus protein VP39"/>
    <property type="match status" value="1"/>
</dbReference>
<dbReference type="EMBL" id="AAGQTM010000044">
    <property type="protein sequence ID" value="EBQ9797400.1"/>
    <property type="molecule type" value="Genomic_DNA"/>
</dbReference>
<protein>
    <recommendedName>
        <fullName evidence="3">Methyltransferase</fullName>
        <ecNumber evidence="3">2.1.1.-</ecNumber>
    </recommendedName>
</protein>
<organism evidence="5">
    <name type="scientific">Salmonella enterica subsp. enterica serovar Kottbus</name>
    <dbReference type="NCBI Taxonomy" id="224727"/>
    <lineage>
        <taxon>Bacteria</taxon>
        <taxon>Pseudomonadati</taxon>
        <taxon>Pseudomonadota</taxon>
        <taxon>Gammaproteobacteria</taxon>
        <taxon>Enterobacterales</taxon>
        <taxon>Enterobacteriaceae</taxon>
        <taxon>Salmonella</taxon>
    </lineage>
</organism>
<keyword evidence="2 5" id="KW-0808">Transferase</keyword>
<dbReference type="InterPro" id="IPR029063">
    <property type="entry name" value="SAM-dependent_MTases_sf"/>
</dbReference>
<dbReference type="GO" id="GO:0008170">
    <property type="term" value="F:N-methyltransferase activity"/>
    <property type="evidence" value="ECO:0007669"/>
    <property type="project" value="InterPro"/>
</dbReference>
<gene>
    <name evidence="5" type="ORF">DM035_25105</name>
</gene>
<dbReference type="SUPFAM" id="SSF53335">
    <property type="entry name" value="S-adenosyl-L-methionine-dependent methyltransferases"/>
    <property type="match status" value="1"/>
</dbReference>
<evidence type="ECO:0000256" key="3">
    <source>
        <dbReference type="RuleBase" id="RU362026"/>
    </source>
</evidence>
<dbReference type="Pfam" id="PF01555">
    <property type="entry name" value="N6_N4_Mtase"/>
    <property type="match status" value="1"/>
</dbReference>
<feature type="domain" description="DNA methylase N-4/N-6" evidence="4">
    <location>
        <begin position="31"/>
        <end position="237"/>
    </location>
</feature>
<dbReference type="GO" id="GO:0009007">
    <property type="term" value="F:site-specific DNA-methyltransferase (adenine-specific) activity"/>
    <property type="evidence" value="ECO:0007669"/>
    <property type="project" value="TreeGrafter"/>
</dbReference>